<dbReference type="EMBL" id="SJPN01000003">
    <property type="protein sequence ID" value="TWU04233.1"/>
    <property type="molecule type" value="Genomic_DNA"/>
</dbReference>
<accession>A0A5C6AWB4</accession>
<sequence precursor="true">MIRSHSLRRLPVICGFALLAMASLSLPTAAHAAISLRFNSVTISEGTATTPITLLISSASGDEVFGLSADVQGPADFEASGDIGLTGFFASGNLDPSSQFIRDAGDNTIALLSLDLNVAMAVPMLETPAARINLATGSLTEGVYNVTLSNVTFLDQNAMIIPAIVQGGTITVSAVPEPTACVLMWVAICGWALPRRSRSVCVQGKGT</sequence>
<proteinExistence type="predicted"/>
<comment type="caution">
    <text evidence="2">The sequence shown here is derived from an EMBL/GenBank/DDBJ whole genome shotgun (WGS) entry which is preliminary data.</text>
</comment>
<dbReference type="Proteomes" id="UP000320176">
    <property type="component" value="Unassembled WGS sequence"/>
</dbReference>
<evidence type="ECO:0000313" key="3">
    <source>
        <dbReference type="Proteomes" id="UP000320176"/>
    </source>
</evidence>
<reference evidence="2 3" key="1">
    <citation type="submission" date="2019-02" db="EMBL/GenBank/DDBJ databases">
        <title>Deep-cultivation of Planctomycetes and their phenomic and genomic characterization uncovers novel biology.</title>
        <authorList>
            <person name="Wiegand S."/>
            <person name="Jogler M."/>
            <person name="Boedeker C."/>
            <person name="Pinto D."/>
            <person name="Vollmers J."/>
            <person name="Rivas-Marin E."/>
            <person name="Kohn T."/>
            <person name="Peeters S.H."/>
            <person name="Heuer A."/>
            <person name="Rast P."/>
            <person name="Oberbeckmann S."/>
            <person name="Bunk B."/>
            <person name="Jeske O."/>
            <person name="Meyerdierks A."/>
            <person name="Storesund J.E."/>
            <person name="Kallscheuer N."/>
            <person name="Luecker S."/>
            <person name="Lage O.M."/>
            <person name="Pohl T."/>
            <person name="Merkel B.J."/>
            <person name="Hornburger P."/>
            <person name="Mueller R.-W."/>
            <person name="Bruemmer F."/>
            <person name="Labrenz M."/>
            <person name="Spormann A.M."/>
            <person name="Op Den Camp H."/>
            <person name="Overmann J."/>
            <person name="Amann R."/>
            <person name="Jetten M.S.M."/>
            <person name="Mascher T."/>
            <person name="Medema M.H."/>
            <person name="Devos D.P."/>
            <person name="Kaster A.-K."/>
            <person name="Ovreas L."/>
            <person name="Rohde M."/>
            <person name="Galperin M.Y."/>
            <person name="Jogler C."/>
        </authorList>
    </citation>
    <scope>NUCLEOTIDE SEQUENCE [LARGE SCALE GENOMIC DNA]</scope>
    <source>
        <strain evidence="2 3">Pla52n</strain>
    </source>
</reference>
<keyword evidence="1" id="KW-0732">Signal</keyword>
<evidence type="ECO:0000256" key="1">
    <source>
        <dbReference type="SAM" id="SignalP"/>
    </source>
</evidence>
<keyword evidence="3" id="KW-1185">Reference proteome</keyword>
<evidence type="ECO:0000313" key="2">
    <source>
        <dbReference type="EMBL" id="TWU04233.1"/>
    </source>
</evidence>
<protein>
    <recommendedName>
        <fullName evidence="4">PEP-CTERM protein-sorting domain-containing protein</fullName>
    </recommendedName>
</protein>
<feature type="chain" id="PRO_5022743114" description="PEP-CTERM protein-sorting domain-containing protein" evidence="1">
    <location>
        <begin position="33"/>
        <end position="207"/>
    </location>
</feature>
<name>A0A5C6AWB4_9BACT</name>
<dbReference type="RefSeq" id="WP_146519693.1">
    <property type="nucleotide sequence ID" value="NZ_CP151726.1"/>
</dbReference>
<gene>
    <name evidence="2" type="ORF">Pla52n_22720</name>
</gene>
<evidence type="ECO:0008006" key="4">
    <source>
        <dbReference type="Google" id="ProtNLM"/>
    </source>
</evidence>
<dbReference type="AlphaFoldDB" id="A0A5C6AWB4"/>
<feature type="signal peptide" evidence="1">
    <location>
        <begin position="1"/>
        <end position="32"/>
    </location>
</feature>
<organism evidence="2 3">
    <name type="scientific">Stieleria varia</name>
    <dbReference type="NCBI Taxonomy" id="2528005"/>
    <lineage>
        <taxon>Bacteria</taxon>
        <taxon>Pseudomonadati</taxon>
        <taxon>Planctomycetota</taxon>
        <taxon>Planctomycetia</taxon>
        <taxon>Pirellulales</taxon>
        <taxon>Pirellulaceae</taxon>
        <taxon>Stieleria</taxon>
    </lineage>
</organism>